<dbReference type="Proteomes" id="UP001056384">
    <property type="component" value="Chromosome 12"/>
</dbReference>
<dbReference type="Pfam" id="PF25701">
    <property type="entry name" value="RRM_YTH1"/>
    <property type="match status" value="1"/>
</dbReference>
<dbReference type="CDD" id="cd00590">
    <property type="entry name" value="RRM_SF"/>
    <property type="match status" value="1"/>
</dbReference>
<dbReference type="GO" id="GO:0003729">
    <property type="term" value="F:mRNA binding"/>
    <property type="evidence" value="ECO:0007669"/>
    <property type="project" value="TreeGrafter"/>
</dbReference>
<proteinExistence type="predicted"/>
<dbReference type="PANTHER" id="PTHR12357">
    <property type="entry name" value="YTH YT521-B HOMOLOGY DOMAIN-CONTAINING"/>
    <property type="match status" value="1"/>
</dbReference>
<dbReference type="InterPro" id="IPR045168">
    <property type="entry name" value="YTH_prot"/>
</dbReference>
<dbReference type="PANTHER" id="PTHR12357:SF3">
    <property type="entry name" value="YTH DOMAIN-CONTAINING PROTEIN 1"/>
    <property type="match status" value="1"/>
</dbReference>
<evidence type="ECO:0000313" key="2">
    <source>
        <dbReference type="EMBL" id="USW59056.1"/>
    </source>
</evidence>
<organism evidence="2 3">
    <name type="scientific">Septoria linicola</name>
    <dbReference type="NCBI Taxonomy" id="215465"/>
    <lineage>
        <taxon>Eukaryota</taxon>
        <taxon>Fungi</taxon>
        <taxon>Dikarya</taxon>
        <taxon>Ascomycota</taxon>
        <taxon>Pezizomycotina</taxon>
        <taxon>Dothideomycetes</taxon>
        <taxon>Dothideomycetidae</taxon>
        <taxon>Mycosphaerellales</taxon>
        <taxon>Mycosphaerellaceae</taxon>
        <taxon>Septoria</taxon>
    </lineage>
</organism>
<dbReference type="OrthoDB" id="306690at2759"/>
<name>A0A9Q9EPR9_9PEZI</name>
<evidence type="ECO:0000313" key="3">
    <source>
        <dbReference type="Proteomes" id="UP001056384"/>
    </source>
</evidence>
<dbReference type="Pfam" id="PF04146">
    <property type="entry name" value="YTH"/>
    <property type="match status" value="1"/>
</dbReference>
<dbReference type="GO" id="GO:0005654">
    <property type="term" value="C:nucleoplasm"/>
    <property type="evidence" value="ECO:0007669"/>
    <property type="project" value="TreeGrafter"/>
</dbReference>
<sequence length="288" mass="32128">MGFGKDIESVLYIDKTGCAFVNYRTKEACNAAIARFNATELDGSRLDSRNDSVEAEELSDMISCATVSEEQQSECYEVDQSSEQVASVTDRYFVLKSFSQEDLDDSRHSGVWTAQPSIQKTLHAAFATSKNVYLVFSANKSGAYYGYARMTSSPFDDQAAEQGPKDGSAEGVTITKVEATASAPRGRIVNDPARATLFWEAERDDRDGGHHGHPSFTPRTFNIEWKQVRTVEFFRVRSMKNTLNGNKEVKVAKDGTELETSIGKRIIDMFDDEHHGAFNDYQPRAYAM</sequence>
<dbReference type="InterPro" id="IPR035979">
    <property type="entry name" value="RBD_domain_sf"/>
</dbReference>
<dbReference type="GO" id="GO:0000381">
    <property type="term" value="P:regulation of alternative mRNA splicing, via spliceosome"/>
    <property type="evidence" value="ECO:0007669"/>
    <property type="project" value="TreeGrafter"/>
</dbReference>
<accession>A0A9Q9EPR9</accession>
<dbReference type="GO" id="GO:0000398">
    <property type="term" value="P:mRNA splicing, via spliceosome"/>
    <property type="evidence" value="ECO:0007669"/>
    <property type="project" value="TreeGrafter"/>
</dbReference>
<dbReference type="AlphaFoldDB" id="A0A9Q9EPR9"/>
<protein>
    <submittedName>
        <fullName evidence="2">YTH domain containing protein</fullName>
    </submittedName>
</protein>
<dbReference type="Gene3D" id="3.10.590.10">
    <property type="entry name" value="ph1033 like domains"/>
    <property type="match status" value="1"/>
</dbReference>
<dbReference type="InterPro" id="IPR057720">
    <property type="entry name" value="RRM_YTH1"/>
</dbReference>
<dbReference type="GO" id="GO:1990247">
    <property type="term" value="F:N6-methyladenosine-containing RNA reader activity"/>
    <property type="evidence" value="ECO:0007669"/>
    <property type="project" value="TreeGrafter"/>
</dbReference>
<dbReference type="EMBL" id="CP099429">
    <property type="protein sequence ID" value="USW59056.1"/>
    <property type="molecule type" value="Genomic_DNA"/>
</dbReference>
<dbReference type="Gene3D" id="3.30.70.330">
    <property type="match status" value="1"/>
</dbReference>
<dbReference type="SUPFAM" id="SSF54928">
    <property type="entry name" value="RNA-binding domain, RBD"/>
    <property type="match status" value="1"/>
</dbReference>
<keyword evidence="3" id="KW-1185">Reference proteome</keyword>
<dbReference type="InterPro" id="IPR007275">
    <property type="entry name" value="YTH_domain"/>
</dbReference>
<dbReference type="CDD" id="cd21134">
    <property type="entry name" value="YTH"/>
    <property type="match status" value="1"/>
</dbReference>
<dbReference type="PROSITE" id="PS50882">
    <property type="entry name" value="YTH"/>
    <property type="match status" value="1"/>
</dbReference>
<feature type="domain" description="YTH" evidence="1">
    <location>
        <begin position="90"/>
        <end position="270"/>
    </location>
</feature>
<evidence type="ECO:0000259" key="1">
    <source>
        <dbReference type="PROSITE" id="PS50882"/>
    </source>
</evidence>
<dbReference type="InterPro" id="IPR012677">
    <property type="entry name" value="Nucleotide-bd_a/b_plait_sf"/>
</dbReference>
<reference evidence="2" key="1">
    <citation type="submission" date="2022-06" db="EMBL/GenBank/DDBJ databases">
        <title>Complete genome sequences of two strains of the flax pathogen Septoria linicola.</title>
        <authorList>
            <person name="Lapalu N."/>
            <person name="Simon A."/>
            <person name="Demenou B."/>
            <person name="Paumier D."/>
            <person name="Guillot M.-P."/>
            <person name="Gout L."/>
            <person name="Valade R."/>
        </authorList>
    </citation>
    <scope>NUCLEOTIDE SEQUENCE</scope>
    <source>
        <strain evidence="2">SE15195</strain>
    </source>
</reference>
<gene>
    <name evidence="2" type="ORF">Slin15195_G123750</name>
</gene>